<gene>
    <name evidence="3" type="ORF">OVN521_LOCUS14173</name>
</gene>
<feature type="compositionally biased region" description="Polar residues" evidence="2">
    <location>
        <begin position="761"/>
        <end position="770"/>
    </location>
</feature>
<evidence type="ECO:0000313" key="3">
    <source>
        <dbReference type="EMBL" id="CAF3985404.1"/>
    </source>
</evidence>
<dbReference type="Proteomes" id="UP000663866">
    <property type="component" value="Unassembled WGS sequence"/>
</dbReference>
<dbReference type="Gene3D" id="2.30.30.100">
    <property type="match status" value="2"/>
</dbReference>
<reference evidence="3" key="1">
    <citation type="submission" date="2021-02" db="EMBL/GenBank/DDBJ databases">
        <authorList>
            <person name="Nowell W R."/>
        </authorList>
    </citation>
    <scope>NUCLEOTIDE SEQUENCE</scope>
</reference>
<dbReference type="Pfam" id="PF02992">
    <property type="entry name" value="Transposase_21"/>
    <property type="match status" value="1"/>
</dbReference>
<accession>A0A819MQW6</accession>
<sequence length="1315" mass="149124">MYRFSRKVNQRRRIRQIQRQLVRHIIVPDNELSDDNSSESNSEQFIQMHDQEEESYEETFRTTINNNFVSFPSCINHLDQDTDWASEDEYEEDKRSLYSGSPLSVTKAVHLITNFYLDINLDKQKVNGLLRLIKRLLPKPNLLPSTLKRVNQLLHLAPLTTTTLLCSDCYQSCKRAGFRSKTCANPSCSTSFRQRRSTEVIEIVRFDVRSQIQWIMNRNVAFINKSRFFPPNDICFGEQYQNMSDRSNNTITLIVHSDGAPIVRSSKQSIWPCFASITEIPPPLREFQSNIIILALWLSKKKPDVNIFLTETVNDLSLLIHDGTSIFIGAKEYKIQLRTQFFISDLPAKALFCCTTYFNGYSACTFCCSRGIWSPDYKKVLYPYEKNDLTARTHDSYLKAAREAIRKSNGGKEVAVEGIKGHIPYLINRWCSLIDKKTILAIDKKLQQLRIPHNMKVVFLESITMVSQWKAKNSRLFVLHVGVPIMLNHLPNLLFSHFVIYSLAIKLLYSPETKEEVLFAERLIEYYCQTAPLVHDPSIEIFSLHAHLHLSYQVRLHGGLAHMSAFAFESLIRYIKNKAHGSCNLASQIAYWVSIQHAVKSNKVNLREDCLMNFRFHSIMTQNNVYNRSYLTKRKTTEQNESYHVVIFPCDNSFSVVKSKQCSPSEKDGFVLVQSGGKKFIGFIFETGSFQVCSKSADRLSQKQHEDIESDYERSKENVAPKDIISNTTEYKTLNSLKDVPFTIDSITNNYEERSPRRTISNTTNMNHVTTPIRRKPGSEKNWQQNRNPNCLPNNDPTIATTTMSTSITTCTDPTTVSLSTSNNLNVHRRPMIDSSPSQSQVKKKKKSNNKKKYSSSSSDSSDDEDIIRSNEQIRTPQFRGRNVIHAERDTTTTTPTHPEKLNDQNNILELIEKKYLIPLFLSQQKLEKMITSTYKNQIKIQKALSKKQVFVSMEEPTGIDSDERNFSSSVIYKAADNELGIDLLKIPATKEKANLYVTTLIQLIYSIEELAELQPAQTYDDERYKLIKDAVRVKFKLTEEQLEQMFNEWLREATCVFSVAMTAVVVLSLISLYIPNRASSNVCRISFTPMIPLPTGSGSITVKAADFNNDRFLDLIVTNYDGDTTSIFLGYGNGGFKKQIDLLNGLGAKPLGIASGDINKVNQLDIAVANRNTSNVGVFFGQGDGSFSTQTIFSTGIGSTPVGLALDDFNNDSILDLVVTDHENGRLVVYFGTDAGTFTEKAVLVTDHRARPYLVITHDFNKDHRLDIAVGDGDGNNLGIFLGNGTGSFSDQMTYKTQSGSFALAAADFNRDDN</sequence>
<evidence type="ECO:0000256" key="1">
    <source>
        <dbReference type="ARBA" id="ARBA00022729"/>
    </source>
</evidence>
<dbReference type="InterPro" id="IPR013517">
    <property type="entry name" value="FG-GAP"/>
</dbReference>
<name>A0A819MQW6_9BILA</name>
<feature type="compositionally biased region" description="Polar residues" evidence="2">
    <location>
        <begin position="817"/>
        <end position="826"/>
    </location>
</feature>
<feature type="compositionally biased region" description="Basic residues" evidence="2">
    <location>
        <begin position="842"/>
        <end position="854"/>
    </location>
</feature>
<keyword evidence="1" id="KW-0732">Signal</keyword>
<comment type="caution">
    <text evidence="3">The sequence shown here is derived from an EMBL/GenBank/DDBJ whole genome shotgun (WGS) entry which is preliminary data.</text>
</comment>
<feature type="region of interest" description="Disordered" evidence="2">
    <location>
        <begin position="761"/>
        <end position="902"/>
    </location>
</feature>
<dbReference type="Pfam" id="PF13517">
    <property type="entry name" value="FG-GAP_3"/>
    <property type="match status" value="1"/>
</dbReference>
<dbReference type="InterPro" id="IPR004242">
    <property type="entry name" value="Transposase_21"/>
</dbReference>
<organism evidence="3 4">
    <name type="scientific">Rotaria magnacalcarata</name>
    <dbReference type="NCBI Taxonomy" id="392030"/>
    <lineage>
        <taxon>Eukaryota</taxon>
        <taxon>Metazoa</taxon>
        <taxon>Spiralia</taxon>
        <taxon>Gnathifera</taxon>
        <taxon>Rotifera</taxon>
        <taxon>Eurotatoria</taxon>
        <taxon>Bdelloidea</taxon>
        <taxon>Philodinida</taxon>
        <taxon>Philodinidae</taxon>
        <taxon>Rotaria</taxon>
    </lineage>
</organism>
<dbReference type="PANTHER" id="PTHR44103">
    <property type="entry name" value="PROPROTEIN CONVERTASE P"/>
    <property type="match status" value="1"/>
</dbReference>
<protein>
    <submittedName>
        <fullName evidence="3">Uncharacterized protein</fullName>
    </submittedName>
</protein>
<keyword evidence="4" id="KW-1185">Reference proteome</keyword>
<proteinExistence type="predicted"/>
<dbReference type="InterPro" id="IPR028994">
    <property type="entry name" value="Integrin_alpha_N"/>
</dbReference>
<feature type="compositionally biased region" description="Polar residues" evidence="2">
    <location>
        <begin position="781"/>
        <end position="795"/>
    </location>
</feature>
<feature type="compositionally biased region" description="Low complexity" evidence="2">
    <location>
        <begin position="796"/>
        <end position="816"/>
    </location>
</feature>
<evidence type="ECO:0000313" key="4">
    <source>
        <dbReference type="Proteomes" id="UP000663866"/>
    </source>
</evidence>
<dbReference type="SUPFAM" id="SSF69318">
    <property type="entry name" value="Integrin alpha N-terminal domain"/>
    <property type="match status" value="1"/>
</dbReference>
<evidence type="ECO:0000256" key="2">
    <source>
        <dbReference type="SAM" id="MobiDB-lite"/>
    </source>
</evidence>
<dbReference type="PANTHER" id="PTHR44103:SF1">
    <property type="entry name" value="PROPROTEIN CONVERTASE P"/>
    <property type="match status" value="1"/>
</dbReference>
<dbReference type="EMBL" id="CAJOBG010002125">
    <property type="protein sequence ID" value="CAF3985404.1"/>
    <property type="molecule type" value="Genomic_DNA"/>
</dbReference>